<sequence>MNELNLFFRISAELIKVIFLFTFFTALFYYGLTGMDNVQEYLHRYDEPDSGAVKVTRTIDIGLHEADRNDQGGQLPLSRFFEFIRDGE</sequence>
<gene>
    <name evidence="2" type="ORF">SINU_05190</name>
</gene>
<keyword evidence="1" id="KW-0472">Membrane</keyword>
<feature type="transmembrane region" description="Helical" evidence="1">
    <location>
        <begin position="6"/>
        <end position="32"/>
    </location>
</feature>
<dbReference type="STRING" id="1069536.SINU_05190"/>
<name>A0A0U1QQ84_9BACL</name>
<organism evidence="2 3">
    <name type="scientific">Sporolactobacillus inulinus CASD</name>
    <dbReference type="NCBI Taxonomy" id="1069536"/>
    <lineage>
        <taxon>Bacteria</taxon>
        <taxon>Bacillati</taxon>
        <taxon>Bacillota</taxon>
        <taxon>Bacilli</taxon>
        <taxon>Bacillales</taxon>
        <taxon>Sporolactobacillaceae</taxon>
        <taxon>Sporolactobacillus</taxon>
    </lineage>
</organism>
<dbReference type="Proteomes" id="UP000035553">
    <property type="component" value="Unassembled WGS sequence"/>
</dbReference>
<dbReference type="OrthoDB" id="2691647at2"/>
<protein>
    <submittedName>
        <fullName evidence="2">Uncharacterized protein</fullName>
    </submittedName>
</protein>
<evidence type="ECO:0000256" key="1">
    <source>
        <dbReference type="SAM" id="Phobius"/>
    </source>
</evidence>
<dbReference type="InterPro" id="IPR025321">
    <property type="entry name" value="DUF4227"/>
</dbReference>
<dbReference type="AlphaFoldDB" id="A0A0U1QQ84"/>
<keyword evidence="1" id="KW-1133">Transmembrane helix</keyword>
<keyword evidence="3" id="KW-1185">Reference proteome</keyword>
<reference evidence="2 3" key="1">
    <citation type="journal article" date="2011" name="J. Bacteriol.">
        <title>Draft genome sequence of Sporolactobacillus inulinus strain CASD, an efficient D-lactic acid-producing bacterium with high-concentration lactate tolerance capability.</title>
        <authorList>
            <person name="Yu B."/>
            <person name="Su F."/>
            <person name="Wang L."/>
            <person name="Xu K."/>
            <person name="Zhao B."/>
            <person name="Xu P."/>
        </authorList>
    </citation>
    <scope>NUCLEOTIDE SEQUENCE [LARGE SCALE GENOMIC DNA]</scope>
    <source>
        <strain evidence="2 3">CASD</strain>
    </source>
</reference>
<dbReference type="Pfam" id="PF14004">
    <property type="entry name" value="DUF4227"/>
    <property type="match status" value="1"/>
</dbReference>
<dbReference type="RefSeq" id="WP_010027288.1">
    <property type="nucleotide sequence ID" value="NZ_AFVQ02000065.1"/>
</dbReference>
<comment type="caution">
    <text evidence="2">The sequence shown here is derived from an EMBL/GenBank/DDBJ whole genome shotgun (WGS) entry which is preliminary data.</text>
</comment>
<proteinExistence type="predicted"/>
<keyword evidence="1" id="KW-0812">Transmembrane</keyword>
<accession>A0A0U1QQ84</accession>
<evidence type="ECO:0000313" key="3">
    <source>
        <dbReference type="Proteomes" id="UP000035553"/>
    </source>
</evidence>
<evidence type="ECO:0000313" key="2">
    <source>
        <dbReference type="EMBL" id="KLI02983.1"/>
    </source>
</evidence>
<dbReference type="EMBL" id="AFVQ02000065">
    <property type="protein sequence ID" value="KLI02983.1"/>
    <property type="molecule type" value="Genomic_DNA"/>
</dbReference>